<proteinExistence type="inferred from homology"/>
<accession>A0A1G6WR71</accession>
<keyword evidence="6 9" id="KW-1133">Transmembrane helix</keyword>
<evidence type="ECO:0000313" key="11">
    <source>
        <dbReference type="Proteomes" id="UP000243205"/>
    </source>
</evidence>
<evidence type="ECO:0000256" key="2">
    <source>
        <dbReference type="ARBA" id="ARBA00022448"/>
    </source>
</evidence>
<evidence type="ECO:0000256" key="3">
    <source>
        <dbReference type="ARBA" id="ARBA00022475"/>
    </source>
</evidence>
<evidence type="ECO:0000256" key="1">
    <source>
        <dbReference type="ARBA" id="ARBA00004162"/>
    </source>
</evidence>
<dbReference type="InterPro" id="IPR003369">
    <property type="entry name" value="TatA/B/E"/>
</dbReference>
<dbReference type="Proteomes" id="UP000243205">
    <property type="component" value="Unassembled WGS sequence"/>
</dbReference>
<keyword evidence="11" id="KW-1185">Reference proteome</keyword>
<dbReference type="PANTHER" id="PTHR42982">
    <property type="entry name" value="SEC-INDEPENDENT PROTEIN TRANSLOCASE PROTEIN TATA"/>
    <property type="match status" value="1"/>
</dbReference>
<keyword evidence="4 9" id="KW-0812">Transmembrane</keyword>
<keyword evidence="8 9" id="KW-0472">Membrane</keyword>
<comment type="subcellular location">
    <subcellularLocation>
        <location evidence="1 9">Cell membrane</location>
        <topology evidence="1 9">Single-pass membrane protein</topology>
    </subcellularLocation>
</comment>
<evidence type="ECO:0000256" key="8">
    <source>
        <dbReference type="ARBA" id="ARBA00023136"/>
    </source>
</evidence>
<evidence type="ECO:0000313" key="10">
    <source>
        <dbReference type="EMBL" id="SDD68372.1"/>
    </source>
</evidence>
<evidence type="ECO:0000256" key="5">
    <source>
        <dbReference type="ARBA" id="ARBA00022927"/>
    </source>
</evidence>
<dbReference type="STRING" id="57664.SAMN05661003_1014"/>
<keyword evidence="5 9" id="KW-0653">Protein transport</keyword>
<dbReference type="Gene3D" id="1.20.5.3310">
    <property type="match status" value="1"/>
</dbReference>
<evidence type="ECO:0000256" key="4">
    <source>
        <dbReference type="ARBA" id="ARBA00022692"/>
    </source>
</evidence>
<keyword evidence="7 9" id="KW-0811">Translocation</keyword>
<comment type="function">
    <text evidence="9">Part of the twin-arginine translocation (Tat) system that transports large folded proteins containing a characteristic twin-arginine motif in their signal peptide across membranes. TatA could form the protein-conducting channel of the Tat system.</text>
</comment>
<dbReference type="Pfam" id="PF02416">
    <property type="entry name" value="TatA_B_E"/>
    <property type="match status" value="1"/>
</dbReference>
<dbReference type="RefSeq" id="WP_092075172.1">
    <property type="nucleotide sequence ID" value="NZ_FNAQ01000001.1"/>
</dbReference>
<dbReference type="GO" id="GO:0008320">
    <property type="term" value="F:protein transmembrane transporter activity"/>
    <property type="evidence" value="ECO:0007669"/>
    <property type="project" value="UniProtKB-UniRule"/>
</dbReference>
<dbReference type="GO" id="GO:0043953">
    <property type="term" value="P:protein transport by the Tat complex"/>
    <property type="evidence" value="ECO:0007669"/>
    <property type="project" value="UniProtKB-UniRule"/>
</dbReference>
<dbReference type="InterPro" id="IPR006312">
    <property type="entry name" value="TatA/E"/>
</dbReference>
<comment type="similarity">
    <text evidence="9">Belongs to the TatA/E family.</text>
</comment>
<comment type="subunit">
    <text evidence="9">Forms a complex with TatC.</text>
</comment>
<dbReference type="EMBL" id="FNAQ01000001">
    <property type="protein sequence ID" value="SDD68372.1"/>
    <property type="molecule type" value="Genomic_DNA"/>
</dbReference>
<evidence type="ECO:0000256" key="7">
    <source>
        <dbReference type="ARBA" id="ARBA00023010"/>
    </source>
</evidence>
<keyword evidence="3 9" id="KW-1003">Cell membrane</keyword>
<dbReference type="HAMAP" id="MF_00236">
    <property type="entry name" value="TatA_E"/>
    <property type="match status" value="1"/>
</dbReference>
<dbReference type="PRINTS" id="PR01506">
    <property type="entry name" value="TATBPROTEIN"/>
</dbReference>
<gene>
    <name evidence="9" type="primary">tatA</name>
    <name evidence="10" type="ORF">SAMN05661003_1014</name>
</gene>
<dbReference type="AlphaFoldDB" id="A0A1G6WR71"/>
<protein>
    <recommendedName>
        <fullName evidence="9">Sec-independent protein translocase protein TatA</fullName>
    </recommendedName>
</protein>
<name>A0A1G6WR71_9BACT</name>
<evidence type="ECO:0000256" key="9">
    <source>
        <dbReference type="HAMAP-Rule" id="MF_00236"/>
    </source>
</evidence>
<evidence type="ECO:0000256" key="6">
    <source>
        <dbReference type="ARBA" id="ARBA00022989"/>
    </source>
</evidence>
<organism evidence="10 11">
    <name type="scientific">Desulfuromonas thiophila</name>
    <dbReference type="NCBI Taxonomy" id="57664"/>
    <lineage>
        <taxon>Bacteria</taxon>
        <taxon>Pseudomonadati</taxon>
        <taxon>Thermodesulfobacteriota</taxon>
        <taxon>Desulfuromonadia</taxon>
        <taxon>Desulfuromonadales</taxon>
        <taxon>Desulfuromonadaceae</taxon>
        <taxon>Desulfuromonas</taxon>
    </lineage>
</organism>
<reference evidence="11" key="1">
    <citation type="submission" date="2016-10" db="EMBL/GenBank/DDBJ databases">
        <authorList>
            <person name="Varghese N."/>
            <person name="Submissions S."/>
        </authorList>
    </citation>
    <scope>NUCLEOTIDE SEQUENCE [LARGE SCALE GENOMIC DNA]</scope>
    <source>
        <strain evidence="11">DSM 8987</strain>
    </source>
</reference>
<dbReference type="PANTHER" id="PTHR42982:SF1">
    <property type="entry name" value="SEC-INDEPENDENT PROTEIN TRANSLOCASE PROTEIN TATA"/>
    <property type="match status" value="1"/>
</dbReference>
<keyword evidence="2 9" id="KW-0813">Transport</keyword>
<sequence>MLGISMTELLVILLLALLVLGPRRLPDIARGLGRGLRELRRASDELRASLELTEVDRSAAEQKVSPAAPAGQPIDFAAPAEDEAEIVAAPALSAAGQEADRAGR</sequence>
<dbReference type="GO" id="GO:0033281">
    <property type="term" value="C:TAT protein transport complex"/>
    <property type="evidence" value="ECO:0007669"/>
    <property type="project" value="UniProtKB-UniRule"/>
</dbReference>